<accession>A0ABC9XCB1</accession>
<reference evidence="1 2" key="1">
    <citation type="submission" date="2024-06" db="EMBL/GenBank/DDBJ databases">
        <title>The draft genome of Grus japonensis, version 3.</title>
        <authorList>
            <person name="Nabeshima K."/>
            <person name="Suzuki S."/>
            <person name="Onuma M."/>
        </authorList>
    </citation>
    <scope>NUCLEOTIDE SEQUENCE [LARGE SCALE GENOMIC DNA]</scope>
    <source>
        <strain evidence="1 2">451A</strain>
    </source>
</reference>
<sequence length="82" mass="9187">MDLNKQIQTSALRVRSGCPGSTGLSCPRGWAGFGTQSGPFVRDKGRDAYTCPRNRHHVMQVHIERTELGQTFEDFSQQIAHK</sequence>
<gene>
    <name evidence="1" type="ORF">GRJ2_001941300</name>
</gene>
<dbReference type="EMBL" id="BAAFJT010000011">
    <property type="protein sequence ID" value="GAB0194760.1"/>
    <property type="molecule type" value="Genomic_DNA"/>
</dbReference>
<keyword evidence="2" id="KW-1185">Reference proteome</keyword>
<dbReference type="Proteomes" id="UP001623348">
    <property type="component" value="Unassembled WGS sequence"/>
</dbReference>
<dbReference type="PROSITE" id="PS51257">
    <property type="entry name" value="PROKAR_LIPOPROTEIN"/>
    <property type="match status" value="1"/>
</dbReference>
<protein>
    <submittedName>
        <fullName evidence="1">Uncharacterized protein</fullName>
    </submittedName>
</protein>
<evidence type="ECO:0000313" key="2">
    <source>
        <dbReference type="Proteomes" id="UP001623348"/>
    </source>
</evidence>
<evidence type="ECO:0000313" key="1">
    <source>
        <dbReference type="EMBL" id="GAB0194760.1"/>
    </source>
</evidence>
<name>A0ABC9XCB1_GRUJA</name>
<proteinExistence type="predicted"/>
<dbReference type="AlphaFoldDB" id="A0ABC9XCB1"/>
<comment type="caution">
    <text evidence="1">The sequence shown here is derived from an EMBL/GenBank/DDBJ whole genome shotgun (WGS) entry which is preliminary data.</text>
</comment>
<organism evidence="1 2">
    <name type="scientific">Grus japonensis</name>
    <name type="common">Japanese crane</name>
    <name type="synonym">Red-crowned crane</name>
    <dbReference type="NCBI Taxonomy" id="30415"/>
    <lineage>
        <taxon>Eukaryota</taxon>
        <taxon>Metazoa</taxon>
        <taxon>Chordata</taxon>
        <taxon>Craniata</taxon>
        <taxon>Vertebrata</taxon>
        <taxon>Euteleostomi</taxon>
        <taxon>Archelosauria</taxon>
        <taxon>Archosauria</taxon>
        <taxon>Dinosauria</taxon>
        <taxon>Saurischia</taxon>
        <taxon>Theropoda</taxon>
        <taxon>Coelurosauria</taxon>
        <taxon>Aves</taxon>
        <taxon>Neognathae</taxon>
        <taxon>Neoaves</taxon>
        <taxon>Gruiformes</taxon>
        <taxon>Gruidae</taxon>
        <taxon>Grus</taxon>
    </lineage>
</organism>